<dbReference type="AlphaFoldDB" id="A0A2U1SPJ0"/>
<dbReference type="GO" id="GO:0005524">
    <property type="term" value="F:ATP binding"/>
    <property type="evidence" value="ECO:0007669"/>
    <property type="project" value="UniProtKB-KW"/>
</dbReference>
<gene>
    <name evidence="1" type="ORF">C5689_12395</name>
    <name evidence="2" type="ORF">FM996_17115</name>
</gene>
<dbReference type="SUPFAM" id="SSF52540">
    <property type="entry name" value="P-loop containing nucleoside triphosphate hydrolases"/>
    <property type="match status" value="1"/>
</dbReference>
<dbReference type="OrthoDB" id="8452517at2"/>
<evidence type="ECO:0000313" key="2">
    <source>
        <dbReference type="EMBL" id="TRL30293.1"/>
    </source>
</evidence>
<reference evidence="1 3" key="1">
    <citation type="journal article" date="2018" name="Appl. Microbiol. Biotechnol.">
        <title>Co-cultivation of the strictly anaerobic methanogen Methanosarcina barkeri with aerobic methanotrophs in an oxygen-limited membrane bioreactor.</title>
        <authorList>
            <person name="In 't Zandt M.H."/>
            <person name="van den Bosch T.J.M."/>
            <person name="Rijkers R."/>
            <person name="van Kessel M.A.H.J."/>
            <person name="Jetten M.S.M."/>
            <person name="Welte C.U."/>
        </authorList>
    </citation>
    <scope>NUCLEOTIDE SEQUENCE [LARGE SCALE GENOMIC DNA]</scope>
    <source>
        <strain evidence="1 3">DSM 17706</strain>
    </source>
</reference>
<dbReference type="Gene3D" id="3.40.50.300">
    <property type="entry name" value="P-loop containing nucleotide triphosphate hydrolases"/>
    <property type="match status" value="1"/>
</dbReference>
<proteinExistence type="predicted"/>
<evidence type="ECO:0000313" key="4">
    <source>
        <dbReference type="Proteomes" id="UP000316781"/>
    </source>
</evidence>
<organism evidence="1 3">
    <name type="scientific">Methylosinus sporium</name>
    <dbReference type="NCBI Taxonomy" id="428"/>
    <lineage>
        <taxon>Bacteria</taxon>
        <taxon>Pseudomonadati</taxon>
        <taxon>Pseudomonadota</taxon>
        <taxon>Alphaproteobacteria</taxon>
        <taxon>Hyphomicrobiales</taxon>
        <taxon>Methylocystaceae</taxon>
        <taxon>Methylosinus</taxon>
    </lineage>
</organism>
<dbReference type="Proteomes" id="UP000316781">
    <property type="component" value="Unassembled WGS sequence"/>
</dbReference>
<dbReference type="EMBL" id="VJMF01000073">
    <property type="protein sequence ID" value="TRL30293.1"/>
    <property type="molecule type" value="Genomic_DNA"/>
</dbReference>
<dbReference type="Proteomes" id="UP000245137">
    <property type="component" value="Unassembled WGS sequence"/>
</dbReference>
<keyword evidence="2" id="KW-0547">Nucleotide-binding</keyword>
<name>A0A2U1SPJ0_METSR</name>
<comment type="caution">
    <text evidence="1">The sequence shown here is derived from an EMBL/GenBank/DDBJ whole genome shotgun (WGS) entry which is preliminary data.</text>
</comment>
<sequence length="246" mass="27341">MLASPLVLVGADKGGVGKTTVTRLLIDFLQMSNRAVRAYDTQAPTGALKRFYPDIAQIIDIRDVRHQARLVESLTGHTAVTIVDLKAGQLMRTLRFMEDVGLLDAAEHGEARVMVLHLIGASVASLSELEEVGPYKNKCEYRVVKNCVNASNFFRENAGFSERYLGESDASREIIVPRLDPLAYEAVELTGLPFSSFVFDEPARAAETRPRSFVLRGYVRTWLERSWTNFEAAGLRSYVASPSEQI</sequence>
<keyword evidence="2" id="KW-0067">ATP-binding</keyword>
<keyword evidence="3" id="KW-1185">Reference proteome</keyword>
<dbReference type="RefSeq" id="WP_108917584.1">
    <property type="nucleotide sequence ID" value="NZ_BGJY01000013.1"/>
</dbReference>
<reference evidence="2 4" key="3">
    <citation type="submission" date="2019-07" db="EMBL/GenBank/DDBJ databases">
        <title>Ln-dependent methylotrophs.</title>
        <authorList>
            <person name="Tani A."/>
        </authorList>
    </citation>
    <scope>NUCLEOTIDE SEQUENCE [LARGE SCALE GENOMIC DNA]</scope>
    <source>
        <strain evidence="2 4">SM89A</strain>
    </source>
</reference>
<dbReference type="EMBL" id="PUIV01000019">
    <property type="protein sequence ID" value="PWB93534.1"/>
    <property type="molecule type" value="Genomic_DNA"/>
</dbReference>
<evidence type="ECO:0000313" key="1">
    <source>
        <dbReference type="EMBL" id="PWB93534.1"/>
    </source>
</evidence>
<dbReference type="InterPro" id="IPR027417">
    <property type="entry name" value="P-loop_NTPase"/>
</dbReference>
<protein>
    <submittedName>
        <fullName evidence="2">ATP-binding protein</fullName>
    </submittedName>
</protein>
<accession>A0A2U1SPJ0</accession>
<evidence type="ECO:0000313" key="3">
    <source>
        <dbReference type="Proteomes" id="UP000245137"/>
    </source>
</evidence>
<reference evidence="1" key="2">
    <citation type="submission" date="2018-02" db="EMBL/GenBank/DDBJ databases">
        <authorList>
            <person name="Cohen D.B."/>
            <person name="Kent A.D."/>
        </authorList>
    </citation>
    <scope>NUCLEOTIDE SEQUENCE</scope>
    <source>
        <strain evidence="1">DSM 17706</strain>
    </source>
</reference>